<dbReference type="Proteomes" id="UP000263517">
    <property type="component" value="Unassembled WGS sequence"/>
</dbReference>
<protein>
    <submittedName>
        <fullName evidence="2">Uncharacterized protein</fullName>
    </submittedName>
</protein>
<feature type="non-terminal residue" evidence="2">
    <location>
        <position position="1"/>
    </location>
</feature>
<comment type="caution">
    <text evidence="2">The sequence shown here is derived from an EMBL/GenBank/DDBJ whole genome shotgun (WGS) entry which is preliminary data.</text>
</comment>
<name>A0A350NYU6_9ALTE</name>
<dbReference type="EMBL" id="DNAN01000022">
    <property type="protein sequence ID" value="HAW74213.1"/>
    <property type="molecule type" value="Genomic_DNA"/>
</dbReference>
<proteinExistence type="predicted"/>
<organism evidence="2 3">
    <name type="scientific">Alteromonas australica</name>
    <dbReference type="NCBI Taxonomy" id="589873"/>
    <lineage>
        <taxon>Bacteria</taxon>
        <taxon>Pseudomonadati</taxon>
        <taxon>Pseudomonadota</taxon>
        <taxon>Gammaproteobacteria</taxon>
        <taxon>Alteromonadales</taxon>
        <taxon>Alteromonadaceae</taxon>
        <taxon>Alteromonas/Salinimonas group</taxon>
        <taxon>Alteromonas</taxon>
    </lineage>
</organism>
<accession>A0A350NYU6</accession>
<sequence length="85" mass="9696">NFAPERPSLADEKPTPTRSNPVKPPKSDMSPQGSFSTRMGPPRKQKRGEMGRGVAVKRPGFRGPPMPLPETERDRELERLRRERF</sequence>
<evidence type="ECO:0000256" key="1">
    <source>
        <dbReference type="SAM" id="MobiDB-lite"/>
    </source>
</evidence>
<gene>
    <name evidence="2" type="ORF">DCW74_00575</name>
</gene>
<evidence type="ECO:0000313" key="2">
    <source>
        <dbReference type="EMBL" id="HAW74213.1"/>
    </source>
</evidence>
<evidence type="ECO:0000313" key="3">
    <source>
        <dbReference type="Proteomes" id="UP000263517"/>
    </source>
</evidence>
<dbReference type="AlphaFoldDB" id="A0A350NYU6"/>
<reference evidence="2 3" key="1">
    <citation type="journal article" date="2018" name="Nat. Biotechnol.">
        <title>A standardized bacterial taxonomy based on genome phylogeny substantially revises the tree of life.</title>
        <authorList>
            <person name="Parks D.H."/>
            <person name="Chuvochina M."/>
            <person name="Waite D.W."/>
            <person name="Rinke C."/>
            <person name="Skarshewski A."/>
            <person name="Chaumeil P.A."/>
            <person name="Hugenholtz P."/>
        </authorList>
    </citation>
    <scope>NUCLEOTIDE SEQUENCE [LARGE SCALE GENOMIC DNA]</scope>
    <source>
        <strain evidence="2">UBA11978</strain>
    </source>
</reference>
<feature type="compositionally biased region" description="Basic and acidic residues" evidence="1">
    <location>
        <begin position="70"/>
        <end position="85"/>
    </location>
</feature>
<feature type="region of interest" description="Disordered" evidence="1">
    <location>
        <begin position="1"/>
        <end position="85"/>
    </location>
</feature>